<name>A0ACD5UBJ8_AVESA</name>
<dbReference type="Proteomes" id="UP001732700">
    <property type="component" value="Chromosome 2A"/>
</dbReference>
<keyword evidence="2" id="KW-1185">Reference proteome</keyword>
<organism evidence="1 2">
    <name type="scientific">Avena sativa</name>
    <name type="common">Oat</name>
    <dbReference type="NCBI Taxonomy" id="4498"/>
    <lineage>
        <taxon>Eukaryota</taxon>
        <taxon>Viridiplantae</taxon>
        <taxon>Streptophyta</taxon>
        <taxon>Embryophyta</taxon>
        <taxon>Tracheophyta</taxon>
        <taxon>Spermatophyta</taxon>
        <taxon>Magnoliopsida</taxon>
        <taxon>Liliopsida</taxon>
        <taxon>Poales</taxon>
        <taxon>Poaceae</taxon>
        <taxon>BOP clade</taxon>
        <taxon>Pooideae</taxon>
        <taxon>Poodae</taxon>
        <taxon>Poeae</taxon>
        <taxon>Poeae Chloroplast Group 1 (Aveneae type)</taxon>
        <taxon>Aveninae</taxon>
        <taxon>Avena</taxon>
    </lineage>
</organism>
<reference evidence="1" key="2">
    <citation type="submission" date="2025-09" db="UniProtKB">
        <authorList>
            <consortium name="EnsemblPlants"/>
        </authorList>
    </citation>
    <scope>IDENTIFICATION</scope>
</reference>
<accession>A0ACD5UBJ8</accession>
<protein>
    <submittedName>
        <fullName evidence="1">Uncharacterized protein</fullName>
    </submittedName>
</protein>
<proteinExistence type="predicted"/>
<evidence type="ECO:0000313" key="2">
    <source>
        <dbReference type="Proteomes" id="UP001732700"/>
    </source>
</evidence>
<dbReference type="EnsemblPlants" id="AVESA.00010b.r2.2AG0227760.1">
    <property type="protein sequence ID" value="AVESA.00010b.r2.2AG0227760.1.CDS"/>
    <property type="gene ID" value="AVESA.00010b.r2.2AG0227760"/>
</dbReference>
<sequence length="312" mass="33882">MRAVVKSCVSPPKAVKPIGRTKPSSRRRRRRRSPSPENPVEPRDLHRTFLAWLSSCGEAPQLPPSLCAQPPPPPLPPPSTAYRPPDPLAPQKCCPPRSFSCSKTRRGFAKGKKSKNDSRGDTVEAAAQDIGPTVKSATTAQMETAVVALSRELSKLRTGRASPGMLDHIMVETADVKVGLNRLAVVSVLDSHTLSVMPYDPSTMKSIENAIASSPLGINPTPDGNGIIAPVPPLTKETMQALCKVVTKSAEDFKQSIRRARQKALDTIKKSSSSMPKDDIKRLEKEVEEMTKKFIKSAEDMCKAKEKEISGS</sequence>
<evidence type="ECO:0000313" key="1">
    <source>
        <dbReference type="EnsemblPlants" id="AVESA.00010b.r2.2AG0227760.1.CDS"/>
    </source>
</evidence>
<reference evidence="1" key="1">
    <citation type="submission" date="2021-05" db="EMBL/GenBank/DDBJ databases">
        <authorList>
            <person name="Scholz U."/>
            <person name="Mascher M."/>
            <person name="Fiebig A."/>
        </authorList>
    </citation>
    <scope>NUCLEOTIDE SEQUENCE [LARGE SCALE GENOMIC DNA]</scope>
</reference>